<dbReference type="PRINTS" id="PR00633">
    <property type="entry name" value="RCCNDNSATION"/>
</dbReference>
<organism evidence="5 6">
    <name type="scientific">Syncephalastrum racemosum</name>
    <name type="common">Filamentous fungus</name>
    <dbReference type="NCBI Taxonomy" id="13706"/>
    <lineage>
        <taxon>Eukaryota</taxon>
        <taxon>Fungi</taxon>
        <taxon>Fungi incertae sedis</taxon>
        <taxon>Mucoromycota</taxon>
        <taxon>Mucoromycotina</taxon>
        <taxon>Mucoromycetes</taxon>
        <taxon>Mucorales</taxon>
        <taxon>Syncephalastraceae</taxon>
        <taxon>Syncephalastrum</taxon>
    </lineage>
</organism>
<evidence type="ECO:0000313" key="5">
    <source>
        <dbReference type="EMBL" id="ORY95508.1"/>
    </source>
</evidence>
<sequence>MTGTLPLDILLHHILPELDADTLARLSGTSRFLHRLCSDELLWQRLVANDFGAALQVKRGWKILYGLLDRSRVYTWGNNSDKRLGFNDQDDAKRDTFMREITLPRELRSLRAKGIVNIVAGGWSFHALDRRGRVWMWGWMQPKHPFTTNGFANQTLVREPTRVQLPAEVRIRSIASGRSHAIALDSQGQVWHWANCWQPHRVHLPQASSSVVQVSANWNYSSVLTRSGELFVIPFPSTLASTTITDRPITLGLVLDDLEQYRQQQQDTNGARPSPSSISNRPVRTPSPLLQRENDAFIQVAGMEKYTLALTRSGRVFKFRTEMREWFNMSPAALTEELTPFSTPDTRFISSQFRSFAVCTSSGKVMLGAQDAAPNEEPKLLDELATDVCAVTLGDHHYGALTTHGRMLTWGRYSSGALGRGYQDQHQLESKPPDWVESLDEMHVFAAGFGGVHSGCLAIPRQLIPNSIVFC</sequence>
<dbReference type="OrthoDB" id="61110at2759"/>
<feature type="repeat" description="RCC1" evidence="2">
    <location>
        <begin position="405"/>
        <end position="460"/>
    </location>
</feature>
<dbReference type="SUPFAM" id="SSF81383">
    <property type="entry name" value="F-box domain"/>
    <property type="match status" value="1"/>
</dbReference>
<dbReference type="PANTHER" id="PTHR22870">
    <property type="entry name" value="REGULATOR OF CHROMOSOME CONDENSATION"/>
    <property type="match status" value="1"/>
</dbReference>
<evidence type="ECO:0000256" key="2">
    <source>
        <dbReference type="PROSITE-ProRule" id="PRU00235"/>
    </source>
</evidence>
<dbReference type="InterPro" id="IPR036047">
    <property type="entry name" value="F-box-like_dom_sf"/>
</dbReference>
<dbReference type="STRING" id="13706.A0A1X2HA41"/>
<accession>A0A1X2HA41</accession>
<dbReference type="InterPro" id="IPR001810">
    <property type="entry name" value="F-box_dom"/>
</dbReference>
<feature type="domain" description="F-box" evidence="4">
    <location>
        <begin position="4"/>
        <end position="47"/>
    </location>
</feature>
<dbReference type="AlphaFoldDB" id="A0A1X2HA41"/>
<dbReference type="FunCoup" id="A0A1X2HA41">
    <property type="interactions" value="351"/>
</dbReference>
<feature type="repeat" description="RCC1" evidence="2">
    <location>
        <begin position="132"/>
        <end position="187"/>
    </location>
</feature>
<dbReference type="EMBL" id="MCGN01000006">
    <property type="protein sequence ID" value="ORY95508.1"/>
    <property type="molecule type" value="Genomic_DNA"/>
</dbReference>
<feature type="repeat" description="RCC1" evidence="2">
    <location>
        <begin position="71"/>
        <end position="131"/>
    </location>
</feature>
<gene>
    <name evidence="5" type="ORF">BCR43DRAFT_515633</name>
</gene>
<evidence type="ECO:0000256" key="3">
    <source>
        <dbReference type="SAM" id="MobiDB-lite"/>
    </source>
</evidence>
<dbReference type="InterPro" id="IPR009091">
    <property type="entry name" value="RCC1/BLIP-II"/>
</dbReference>
<dbReference type="Pfam" id="PF13540">
    <property type="entry name" value="RCC1_2"/>
    <property type="match status" value="1"/>
</dbReference>
<evidence type="ECO:0000259" key="4">
    <source>
        <dbReference type="Pfam" id="PF12937"/>
    </source>
</evidence>
<dbReference type="SUPFAM" id="SSF50985">
    <property type="entry name" value="RCC1/BLIP-II"/>
    <property type="match status" value="1"/>
</dbReference>
<reference evidence="5 6" key="1">
    <citation type="submission" date="2016-07" db="EMBL/GenBank/DDBJ databases">
        <title>Pervasive Adenine N6-methylation of Active Genes in Fungi.</title>
        <authorList>
            <consortium name="DOE Joint Genome Institute"/>
            <person name="Mondo S.J."/>
            <person name="Dannebaum R.O."/>
            <person name="Kuo R.C."/>
            <person name="Labutti K."/>
            <person name="Haridas S."/>
            <person name="Kuo A."/>
            <person name="Salamov A."/>
            <person name="Ahrendt S.R."/>
            <person name="Lipzen A."/>
            <person name="Sullivan W."/>
            <person name="Andreopoulos W.B."/>
            <person name="Clum A."/>
            <person name="Lindquist E."/>
            <person name="Daum C."/>
            <person name="Ramamoorthy G.K."/>
            <person name="Gryganskyi A."/>
            <person name="Culley D."/>
            <person name="Magnuson J.K."/>
            <person name="James T.Y."/>
            <person name="O'Malley M.A."/>
            <person name="Stajich J.E."/>
            <person name="Spatafora J.W."/>
            <person name="Visel A."/>
            <person name="Grigoriev I.V."/>
        </authorList>
    </citation>
    <scope>NUCLEOTIDE SEQUENCE [LARGE SCALE GENOMIC DNA]</scope>
    <source>
        <strain evidence="5 6">NRRL 2496</strain>
    </source>
</reference>
<dbReference type="OMA" id="DFRIAPQ"/>
<name>A0A1X2HA41_SYNRA</name>
<comment type="caution">
    <text evidence="5">The sequence shown here is derived from an EMBL/GenBank/DDBJ whole genome shotgun (WGS) entry which is preliminary data.</text>
</comment>
<feature type="compositionally biased region" description="Polar residues" evidence="3">
    <location>
        <begin position="263"/>
        <end position="282"/>
    </location>
</feature>
<dbReference type="PANTHER" id="PTHR22870:SF466">
    <property type="entry name" value="ANKYRIN REPEAT-CONTAINING PROTEIN"/>
    <property type="match status" value="1"/>
</dbReference>
<dbReference type="InterPro" id="IPR051210">
    <property type="entry name" value="Ub_ligase/GEF_domain"/>
</dbReference>
<dbReference type="Proteomes" id="UP000242180">
    <property type="component" value="Unassembled WGS sequence"/>
</dbReference>
<feature type="region of interest" description="Disordered" evidence="3">
    <location>
        <begin position="263"/>
        <end position="288"/>
    </location>
</feature>
<dbReference type="Gene3D" id="2.130.10.30">
    <property type="entry name" value="Regulator of chromosome condensation 1/beta-lactamase-inhibitor protein II"/>
    <property type="match status" value="2"/>
</dbReference>
<dbReference type="InterPro" id="IPR000408">
    <property type="entry name" value="Reg_chr_condens"/>
</dbReference>
<proteinExistence type="predicted"/>
<dbReference type="PROSITE" id="PS00626">
    <property type="entry name" value="RCC1_2"/>
    <property type="match status" value="1"/>
</dbReference>
<dbReference type="Pfam" id="PF12937">
    <property type="entry name" value="F-box-like"/>
    <property type="match status" value="1"/>
</dbReference>
<dbReference type="PROSITE" id="PS50012">
    <property type="entry name" value="RCC1_3"/>
    <property type="match status" value="3"/>
</dbReference>
<keyword evidence="1" id="KW-0677">Repeat</keyword>
<dbReference type="InParanoid" id="A0A1X2HA41"/>
<protein>
    <submittedName>
        <fullName evidence="5">Regulator of chromosome condensation 1/beta-lactamase-inhibitor protein II</fullName>
    </submittedName>
</protein>
<dbReference type="Pfam" id="PF00415">
    <property type="entry name" value="RCC1"/>
    <property type="match status" value="1"/>
</dbReference>
<keyword evidence="6" id="KW-1185">Reference proteome</keyword>
<evidence type="ECO:0000256" key="1">
    <source>
        <dbReference type="ARBA" id="ARBA00022737"/>
    </source>
</evidence>
<dbReference type="Gene3D" id="1.20.1280.50">
    <property type="match status" value="1"/>
</dbReference>
<evidence type="ECO:0000313" key="6">
    <source>
        <dbReference type="Proteomes" id="UP000242180"/>
    </source>
</evidence>